<evidence type="ECO:0000313" key="2">
    <source>
        <dbReference type="EMBL" id="BBZ26688.1"/>
    </source>
</evidence>
<dbReference type="Proteomes" id="UP000466517">
    <property type="component" value="Chromosome"/>
</dbReference>
<name>A0A7I7XDX5_9MYCO</name>
<feature type="signal peptide" evidence="1">
    <location>
        <begin position="1"/>
        <end position="22"/>
    </location>
</feature>
<protein>
    <recommendedName>
        <fullName evidence="4">Secreted protein</fullName>
    </recommendedName>
</protein>
<gene>
    <name evidence="2" type="ORF">MMAD_09830</name>
</gene>
<evidence type="ECO:0000256" key="1">
    <source>
        <dbReference type="SAM" id="SignalP"/>
    </source>
</evidence>
<reference evidence="2 3" key="1">
    <citation type="journal article" date="2019" name="Emerg. Microbes Infect.">
        <title>Comprehensive subspecies identification of 175 nontuberculous mycobacteria species based on 7547 genomic profiles.</title>
        <authorList>
            <person name="Matsumoto Y."/>
            <person name="Kinjo T."/>
            <person name="Motooka D."/>
            <person name="Nabeya D."/>
            <person name="Jung N."/>
            <person name="Uechi K."/>
            <person name="Horii T."/>
            <person name="Iida T."/>
            <person name="Fujita J."/>
            <person name="Nakamura S."/>
        </authorList>
    </citation>
    <scope>NUCLEOTIDE SEQUENCE [LARGE SCALE GENOMIC DNA]</scope>
    <source>
        <strain evidence="2 3">JCM 13574</strain>
    </source>
</reference>
<feature type="chain" id="PRO_5039663476" description="Secreted protein" evidence="1">
    <location>
        <begin position="23"/>
        <end position="292"/>
    </location>
</feature>
<accession>A0A7I7XDX5</accession>
<dbReference type="KEGG" id="mmag:MMAD_09830"/>
<proteinExistence type="predicted"/>
<dbReference type="EMBL" id="AP022610">
    <property type="protein sequence ID" value="BBZ26688.1"/>
    <property type="molecule type" value="Genomic_DNA"/>
</dbReference>
<keyword evidence="1" id="KW-0732">Signal</keyword>
<evidence type="ECO:0008006" key="4">
    <source>
        <dbReference type="Google" id="ProtNLM"/>
    </source>
</evidence>
<dbReference type="AlphaFoldDB" id="A0A7I7XDX5"/>
<sequence length="292" mass="32285">MKFFWWLLAAAAAVGLFFAARAVTRHVQERRAAARREAEEIAYRADRQNRLAQRGDARGVYGVEGAALMRDFSPQPPPVPPDGTIAGVANTAGELTTLLADKPPGWRWAVFASVLVQRQATVRSRVRDVRLGYATPSGRASSGAEVARFVTARMDELVKLVGQTEAFMQTPAFMEVFGHRDDESTADAEGIVQVANRLMDYHDRFLALAEECRDLDTPTTFSGLMRDCCRLMSIPLDGYETFIDDFTDCIARMPDLMRLGSGTVAAEPISLHMSVDDELLKRVTRQVRAAAK</sequence>
<keyword evidence="3" id="KW-1185">Reference proteome</keyword>
<organism evidence="2 3">
    <name type="scientific">Mycolicibacterium madagascariense</name>
    <dbReference type="NCBI Taxonomy" id="212765"/>
    <lineage>
        <taxon>Bacteria</taxon>
        <taxon>Bacillati</taxon>
        <taxon>Actinomycetota</taxon>
        <taxon>Actinomycetes</taxon>
        <taxon>Mycobacteriales</taxon>
        <taxon>Mycobacteriaceae</taxon>
        <taxon>Mycolicibacterium</taxon>
    </lineage>
</organism>
<evidence type="ECO:0000313" key="3">
    <source>
        <dbReference type="Proteomes" id="UP000466517"/>
    </source>
</evidence>